<evidence type="ECO:0000259" key="3">
    <source>
        <dbReference type="PROSITE" id="PS51031"/>
    </source>
</evidence>
<dbReference type="AlphaFoldDB" id="A0AAD9R9J9"/>
<proteinExistence type="predicted"/>
<reference evidence="4" key="1">
    <citation type="submission" date="2021-08" db="EMBL/GenBank/DDBJ databases">
        <authorList>
            <person name="Misof B."/>
            <person name="Oliver O."/>
            <person name="Podsiadlowski L."/>
            <person name="Donath A."/>
            <person name="Peters R."/>
            <person name="Mayer C."/>
            <person name="Rust J."/>
            <person name="Gunkel S."/>
            <person name="Lesny P."/>
            <person name="Martin S."/>
            <person name="Oeyen J.P."/>
            <person name="Petersen M."/>
            <person name="Panagiotis P."/>
            <person name="Wilbrandt J."/>
            <person name="Tanja T."/>
        </authorList>
    </citation>
    <scope>NUCLEOTIDE SEQUENCE</scope>
    <source>
        <strain evidence="4">GBR_01_08_01A</strain>
        <tissue evidence="4">Thorax + abdomen</tissue>
    </source>
</reference>
<dbReference type="Proteomes" id="UP001258017">
    <property type="component" value="Unassembled WGS sequence"/>
</dbReference>
<evidence type="ECO:0000313" key="4">
    <source>
        <dbReference type="EMBL" id="KAK2575654.1"/>
    </source>
</evidence>
<protein>
    <recommendedName>
        <fullName evidence="3">BESS domain-containing protein</fullName>
    </recommendedName>
</protein>
<dbReference type="Pfam" id="PF10545">
    <property type="entry name" value="MADF_DNA_bdg"/>
    <property type="match status" value="1"/>
</dbReference>
<dbReference type="Pfam" id="PF02944">
    <property type="entry name" value="BESS"/>
    <property type="match status" value="1"/>
</dbReference>
<gene>
    <name evidence="4" type="ORF">KPH14_012054</name>
</gene>
<evidence type="ECO:0000256" key="2">
    <source>
        <dbReference type="SAM" id="MobiDB-lite"/>
    </source>
</evidence>
<dbReference type="GO" id="GO:0005634">
    <property type="term" value="C:nucleus"/>
    <property type="evidence" value="ECO:0007669"/>
    <property type="project" value="UniProtKB-SubCell"/>
</dbReference>
<comment type="caution">
    <text evidence="4">The sequence shown here is derived from an EMBL/GenBank/DDBJ whole genome shotgun (WGS) entry which is preliminary data.</text>
</comment>
<dbReference type="InterPro" id="IPR039353">
    <property type="entry name" value="TF_Adf1"/>
</dbReference>
<evidence type="ECO:0000313" key="5">
    <source>
        <dbReference type="Proteomes" id="UP001258017"/>
    </source>
</evidence>
<feature type="domain" description="BESS" evidence="3">
    <location>
        <begin position="138"/>
        <end position="176"/>
    </location>
</feature>
<dbReference type="PROSITE" id="PS51031">
    <property type="entry name" value="BESS"/>
    <property type="match status" value="1"/>
</dbReference>
<dbReference type="GO" id="GO:0005667">
    <property type="term" value="C:transcription regulator complex"/>
    <property type="evidence" value="ECO:0007669"/>
    <property type="project" value="TreeGrafter"/>
</dbReference>
<name>A0AAD9R9J9_9HYME</name>
<dbReference type="EMBL" id="JAIFRP010004410">
    <property type="protein sequence ID" value="KAK2575654.1"/>
    <property type="molecule type" value="Genomic_DNA"/>
</dbReference>
<accession>A0AAD9R9J9</accession>
<evidence type="ECO:0000256" key="1">
    <source>
        <dbReference type="PROSITE-ProRule" id="PRU00371"/>
    </source>
</evidence>
<sequence>MSAMYGEKYTNKGEREKQIEWLQKKWKNFRNSFSRELAKRKRCKSGSEKPLKTYMYFEQMSFLKPSLSHAESSNNSSSVEENEIESEEYDDTLEIPSFTTPHPYSFSQSTSRKRKVTDKGDFATSLKRKQKNEETIMNDPDRHFLLSLLCDFKKIPDALKAKVKIDIINAIEKRKN</sequence>
<dbReference type="PANTHER" id="PTHR12243">
    <property type="entry name" value="MADF DOMAIN TRANSCRIPTION FACTOR"/>
    <property type="match status" value="1"/>
</dbReference>
<dbReference type="InterPro" id="IPR006578">
    <property type="entry name" value="MADF-dom"/>
</dbReference>
<comment type="subcellular location">
    <subcellularLocation>
        <location evidence="1">Nucleus</location>
    </subcellularLocation>
</comment>
<dbReference type="InterPro" id="IPR004210">
    <property type="entry name" value="BESS_motif"/>
</dbReference>
<dbReference type="GO" id="GO:0003677">
    <property type="term" value="F:DNA binding"/>
    <property type="evidence" value="ECO:0007669"/>
    <property type="project" value="InterPro"/>
</dbReference>
<dbReference type="PANTHER" id="PTHR12243:SF67">
    <property type="entry name" value="COREPRESSOR OF PANGOLIN, ISOFORM A-RELATED"/>
    <property type="match status" value="1"/>
</dbReference>
<organism evidence="4 5">
    <name type="scientific">Odynerus spinipes</name>
    <dbReference type="NCBI Taxonomy" id="1348599"/>
    <lineage>
        <taxon>Eukaryota</taxon>
        <taxon>Metazoa</taxon>
        <taxon>Ecdysozoa</taxon>
        <taxon>Arthropoda</taxon>
        <taxon>Hexapoda</taxon>
        <taxon>Insecta</taxon>
        <taxon>Pterygota</taxon>
        <taxon>Neoptera</taxon>
        <taxon>Endopterygota</taxon>
        <taxon>Hymenoptera</taxon>
        <taxon>Apocrita</taxon>
        <taxon>Aculeata</taxon>
        <taxon>Vespoidea</taxon>
        <taxon>Vespidae</taxon>
        <taxon>Eumeninae</taxon>
        <taxon>Odynerus</taxon>
    </lineage>
</organism>
<feature type="region of interest" description="Disordered" evidence="2">
    <location>
        <begin position="67"/>
        <end position="121"/>
    </location>
</feature>
<keyword evidence="5" id="KW-1185">Reference proteome</keyword>
<dbReference type="GO" id="GO:0006357">
    <property type="term" value="P:regulation of transcription by RNA polymerase II"/>
    <property type="evidence" value="ECO:0007669"/>
    <property type="project" value="TreeGrafter"/>
</dbReference>
<feature type="compositionally biased region" description="Polar residues" evidence="2">
    <location>
        <begin position="97"/>
        <end position="110"/>
    </location>
</feature>
<feature type="compositionally biased region" description="Acidic residues" evidence="2">
    <location>
        <begin position="80"/>
        <end position="93"/>
    </location>
</feature>
<reference evidence="4" key="2">
    <citation type="journal article" date="2023" name="Commun. Biol.">
        <title>Intrasexual cuticular hydrocarbon dimorphism in a wasp sheds light on hydrocarbon biosynthesis genes in Hymenoptera.</title>
        <authorList>
            <person name="Moris V.C."/>
            <person name="Podsiadlowski L."/>
            <person name="Martin S."/>
            <person name="Oeyen J.P."/>
            <person name="Donath A."/>
            <person name="Petersen M."/>
            <person name="Wilbrandt J."/>
            <person name="Misof B."/>
            <person name="Liedtke D."/>
            <person name="Thamm M."/>
            <person name="Scheiner R."/>
            <person name="Schmitt T."/>
            <person name="Niehuis O."/>
        </authorList>
    </citation>
    <scope>NUCLEOTIDE SEQUENCE</scope>
    <source>
        <strain evidence="4">GBR_01_08_01A</strain>
    </source>
</reference>
<keyword evidence="1" id="KW-0539">Nucleus</keyword>